<comment type="caution">
    <text evidence="1">The sequence shown here is derived from an EMBL/GenBank/DDBJ whole genome shotgun (WGS) entry which is preliminary data.</text>
</comment>
<dbReference type="InterPro" id="IPR039537">
    <property type="entry name" value="Retrotran_Ty1/copia-like"/>
</dbReference>
<protein>
    <recommendedName>
        <fullName evidence="3">Polyprotein</fullName>
    </recommendedName>
</protein>
<keyword evidence="2" id="KW-1185">Reference proteome</keyword>
<evidence type="ECO:0000313" key="1">
    <source>
        <dbReference type="EMBL" id="KAK9685584.1"/>
    </source>
</evidence>
<organism evidence="1 2">
    <name type="scientific">Popillia japonica</name>
    <name type="common">Japanese beetle</name>
    <dbReference type="NCBI Taxonomy" id="7064"/>
    <lineage>
        <taxon>Eukaryota</taxon>
        <taxon>Metazoa</taxon>
        <taxon>Ecdysozoa</taxon>
        <taxon>Arthropoda</taxon>
        <taxon>Hexapoda</taxon>
        <taxon>Insecta</taxon>
        <taxon>Pterygota</taxon>
        <taxon>Neoptera</taxon>
        <taxon>Endopterygota</taxon>
        <taxon>Coleoptera</taxon>
        <taxon>Polyphaga</taxon>
        <taxon>Scarabaeiformia</taxon>
        <taxon>Scarabaeidae</taxon>
        <taxon>Rutelinae</taxon>
        <taxon>Popillia</taxon>
    </lineage>
</organism>
<evidence type="ECO:0000313" key="2">
    <source>
        <dbReference type="Proteomes" id="UP001458880"/>
    </source>
</evidence>
<dbReference type="AlphaFoldDB" id="A0AAW1I8Q5"/>
<sequence length="116" mass="12994">MEVAFPAADILFGRQNDREISYRMVGNHINHANLCKMKNGIVEGIKFSGNGDAVKKCEICCMGKQARQPFNNTGARSEEILGQVHSDVLECETRTIGGAKYLVSFIDDYTRKIFVY</sequence>
<reference evidence="1 2" key="1">
    <citation type="journal article" date="2024" name="BMC Genomics">
        <title>De novo assembly and annotation of Popillia japonica's genome with initial clues to its potential as an invasive pest.</title>
        <authorList>
            <person name="Cucini C."/>
            <person name="Boschi S."/>
            <person name="Funari R."/>
            <person name="Cardaioli E."/>
            <person name="Iannotti N."/>
            <person name="Marturano G."/>
            <person name="Paoli F."/>
            <person name="Bruttini M."/>
            <person name="Carapelli A."/>
            <person name="Frati F."/>
            <person name="Nardi F."/>
        </authorList>
    </citation>
    <scope>NUCLEOTIDE SEQUENCE [LARGE SCALE GENOMIC DNA]</scope>
    <source>
        <strain evidence="1">DMR45628</strain>
    </source>
</reference>
<dbReference type="PANTHER" id="PTHR42648">
    <property type="entry name" value="TRANSPOSASE, PUTATIVE-RELATED"/>
    <property type="match status" value="1"/>
</dbReference>
<dbReference type="PANTHER" id="PTHR42648:SF28">
    <property type="entry name" value="TRANSPOSON-ENCODED PROTEIN WITH RIBONUCLEASE H-LIKE AND RETROVIRUS ZINC FINGER-LIKE DOMAINS"/>
    <property type="match status" value="1"/>
</dbReference>
<accession>A0AAW1I8Q5</accession>
<proteinExistence type="predicted"/>
<gene>
    <name evidence="1" type="ORF">QE152_g37927</name>
</gene>
<evidence type="ECO:0008006" key="3">
    <source>
        <dbReference type="Google" id="ProtNLM"/>
    </source>
</evidence>
<dbReference type="Proteomes" id="UP001458880">
    <property type="component" value="Unassembled WGS sequence"/>
</dbReference>
<name>A0AAW1I8Q5_POPJA</name>
<dbReference type="EMBL" id="JASPKY010000768">
    <property type="protein sequence ID" value="KAK9685584.1"/>
    <property type="molecule type" value="Genomic_DNA"/>
</dbReference>